<dbReference type="OrthoDB" id="7869097at2759"/>
<dbReference type="GO" id="GO:0005576">
    <property type="term" value="C:extracellular region"/>
    <property type="evidence" value="ECO:0007669"/>
    <property type="project" value="UniProtKB-SubCell"/>
</dbReference>
<evidence type="ECO:0000313" key="27">
    <source>
        <dbReference type="Proteomes" id="UP000515146"/>
    </source>
</evidence>
<feature type="compositionally biased region" description="Basic and acidic residues" evidence="23">
    <location>
        <begin position="309"/>
        <end position="321"/>
    </location>
</feature>
<evidence type="ECO:0000256" key="3">
    <source>
        <dbReference type="ARBA" id="ARBA00004613"/>
    </source>
</evidence>
<evidence type="ECO:0000256" key="12">
    <source>
        <dbReference type="ARBA" id="ARBA00023128"/>
    </source>
</evidence>
<dbReference type="FunFam" id="3.40.30.10:FF:000117">
    <property type="entry name" value="thioredoxin-related transmembrane protein 1"/>
    <property type="match status" value="1"/>
</dbReference>
<feature type="region of interest" description="Disordered" evidence="23">
    <location>
        <begin position="237"/>
        <end position="329"/>
    </location>
</feature>
<evidence type="ECO:0000256" key="2">
    <source>
        <dbReference type="ARBA" id="ARBA00004583"/>
    </source>
</evidence>
<gene>
    <name evidence="28" type="primary">LOC113796487</name>
</gene>
<comment type="subcellular location">
    <subcellularLocation>
        <location evidence="1">Endoplasmic reticulum membrane</location>
        <topology evidence="1">Single-pass type I membrane protein</topology>
    </subcellularLocation>
    <subcellularLocation>
        <location evidence="2">Mitochondrion membrane</location>
        <topology evidence="2">Single-pass type I membrane protein</topology>
    </subcellularLocation>
    <subcellularLocation>
        <location evidence="3">Secreted</location>
    </subcellularLocation>
</comment>
<name>A0A6P6YB38_DERPT</name>
<dbReference type="PANTHER" id="PTHR46107:SF3">
    <property type="entry name" value="THIOREDOXIN DOMAIN-CONTAINING PROTEIN"/>
    <property type="match status" value="1"/>
</dbReference>
<keyword evidence="9" id="KW-0256">Endoplasmic reticulum</keyword>
<keyword evidence="15" id="KW-1015">Disulfide bond</keyword>
<feature type="compositionally biased region" description="Acidic residues" evidence="23">
    <location>
        <begin position="269"/>
        <end position="308"/>
    </location>
</feature>
<evidence type="ECO:0000256" key="17">
    <source>
        <dbReference type="ARBA" id="ARBA00023284"/>
    </source>
</evidence>
<evidence type="ECO:0000256" key="6">
    <source>
        <dbReference type="ARBA" id="ARBA00022553"/>
    </source>
</evidence>
<keyword evidence="13 24" id="KW-0472">Membrane</keyword>
<evidence type="ECO:0000256" key="18">
    <source>
        <dbReference type="ARBA" id="ARBA00023288"/>
    </source>
</evidence>
<dbReference type="PROSITE" id="PS51352">
    <property type="entry name" value="THIOREDOXIN_2"/>
    <property type="match status" value="1"/>
</dbReference>
<dbReference type="Proteomes" id="UP000515146">
    <property type="component" value="Unplaced"/>
</dbReference>
<dbReference type="AlphaFoldDB" id="A0A6P6YB38"/>
<evidence type="ECO:0000256" key="7">
    <source>
        <dbReference type="ARBA" id="ARBA00022692"/>
    </source>
</evidence>
<reference evidence="28" key="1">
    <citation type="submission" date="2025-08" db="UniProtKB">
        <authorList>
            <consortium name="RefSeq"/>
        </authorList>
    </citation>
    <scope>IDENTIFICATION</scope>
    <source>
        <strain evidence="28">Airmid</strain>
    </source>
</reference>
<dbReference type="InParanoid" id="A0A6P6YB38"/>
<dbReference type="GO" id="GO:0003756">
    <property type="term" value="F:protein disulfide isomerase activity"/>
    <property type="evidence" value="ECO:0007669"/>
    <property type="project" value="UniProtKB-ARBA"/>
</dbReference>
<keyword evidence="6" id="KW-0597">Phosphoprotein</keyword>
<keyword evidence="27" id="KW-1185">Reference proteome</keyword>
<organism evidence="27 28">
    <name type="scientific">Dermatophagoides pteronyssinus</name>
    <name type="common">European house dust mite</name>
    <dbReference type="NCBI Taxonomy" id="6956"/>
    <lineage>
        <taxon>Eukaryota</taxon>
        <taxon>Metazoa</taxon>
        <taxon>Ecdysozoa</taxon>
        <taxon>Arthropoda</taxon>
        <taxon>Chelicerata</taxon>
        <taxon>Arachnida</taxon>
        <taxon>Acari</taxon>
        <taxon>Acariformes</taxon>
        <taxon>Sarcoptiformes</taxon>
        <taxon>Astigmata</taxon>
        <taxon>Psoroptidia</taxon>
        <taxon>Analgoidea</taxon>
        <taxon>Pyroglyphidae</taxon>
        <taxon>Dermatophagoidinae</taxon>
        <taxon>Dermatophagoides</taxon>
    </lineage>
</organism>
<evidence type="ECO:0000256" key="22">
    <source>
        <dbReference type="ARBA" id="ARBA00076905"/>
    </source>
</evidence>
<evidence type="ECO:0000256" key="4">
    <source>
        <dbReference type="ARBA" id="ARBA00022448"/>
    </source>
</evidence>
<evidence type="ECO:0000256" key="23">
    <source>
        <dbReference type="SAM" id="MobiDB-lite"/>
    </source>
</evidence>
<dbReference type="SUPFAM" id="SSF52833">
    <property type="entry name" value="Thioredoxin-like"/>
    <property type="match status" value="1"/>
</dbReference>
<evidence type="ECO:0000256" key="19">
    <source>
        <dbReference type="ARBA" id="ARBA00062962"/>
    </source>
</evidence>
<sequence length="329" mass="37516">MKFLSTTQYLLLILSSSCLMITTVSTIESTDSQQPNPTISKSNQNKLKQPSSKTSLIVINEDDWDQMLQGEWMVEFHAPWCPACRALQPEWKSFSFWGSDLGIKVGAVDVTANPGLSGRFMVTALPSIYHVKDGIFRQYKGTRDVNTFVSFIEEKKWQSIEPISSWKSPNSIPMSIVSNFFKISMTLRALHNSLVEDYGIPYWGSYILFAFVTILFGAMLGLLIVGAIDIIYPAKPSDDILRQPSTQGDLIDDTEDNMQNKRNKHHNDDDDDDDTEKDRTDEDDYDDEEEEEEVEYSDDDGPQIEEVIEDKSVESSPEQKPRQRKARRD</sequence>
<accession>A0A6P6YB38</accession>
<evidence type="ECO:0000256" key="9">
    <source>
        <dbReference type="ARBA" id="ARBA00022824"/>
    </source>
</evidence>
<proteinExistence type="predicted"/>
<evidence type="ECO:0000256" key="21">
    <source>
        <dbReference type="ARBA" id="ARBA00075863"/>
    </source>
</evidence>
<evidence type="ECO:0000256" key="5">
    <source>
        <dbReference type="ARBA" id="ARBA00022525"/>
    </source>
</evidence>
<dbReference type="GO" id="GO:0031966">
    <property type="term" value="C:mitochondrial membrane"/>
    <property type="evidence" value="ECO:0007669"/>
    <property type="project" value="UniProtKB-SubCell"/>
</dbReference>
<comment type="subunit">
    <text evidence="19">Interacts with ATP2A2.</text>
</comment>
<evidence type="ECO:0000256" key="25">
    <source>
        <dbReference type="SAM" id="SignalP"/>
    </source>
</evidence>
<evidence type="ECO:0000256" key="10">
    <source>
        <dbReference type="ARBA" id="ARBA00022982"/>
    </source>
</evidence>
<evidence type="ECO:0000256" key="14">
    <source>
        <dbReference type="ARBA" id="ARBA00023139"/>
    </source>
</evidence>
<dbReference type="InterPro" id="IPR052454">
    <property type="entry name" value="TMX_domain-containing"/>
</dbReference>
<keyword evidence="7 24" id="KW-0812">Transmembrane</keyword>
<keyword evidence="16" id="KW-0413">Isomerase</keyword>
<dbReference type="Gene3D" id="3.40.30.10">
    <property type="entry name" value="Glutaredoxin"/>
    <property type="match status" value="1"/>
</dbReference>
<evidence type="ECO:0000313" key="28">
    <source>
        <dbReference type="RefSeq" id="XP_027202577.1"/>
    </source>
</evidence>
<dbReference type="GO" id="GO:0015036">
    <property type="term" value="F:disulfide oxidoreductase activity"/>
    <property type="evidence" value="ECO:0007669"/>
    <property type="project" value="TreeGrafter"/>
</dbReference>
<protein>
    <recommendedName>
        <fullName evidence="20">Thioredoxin-related transmembrane protein 1</fullName>
    </recommendedName>
    <alternativeName>
        <fullName evidence="22">Protein disulfide-isomerase TMX1</fullName>
    </alternativeName>
    <alternativeName>
        <fullName evidence="21">Thioredoxin domain-containing protein 1</fullName>
    </alternativeName>
</protein>
<evidence type="ECO:0000256" key="20">
    <source>
        <dbReference type="ARBA" id="ARBA00072260"/>
    </source>
</evidence>
<evidence type="ECO:0000256" key="13">
    <source>
        <dbReference type="ARBA" id="ARBA00023136"/>
    </source>
</evidence>
<evidence type="ECO:0000256" key="16">
    <source>
        <dbReference type="ARBA" id="ARBA00023235"/>
    </source>
</evidence>
<evidence type="ECO:0000256" key="11">
    <source>
        <dbReference type="ARBA" id="ARBA00022989"/>
    </source>
</evidence>
<dbReference type="OMA" id="CGSNWSL"/>
<keyword evidence="5" id="KW-0964">Secreted</keyword>
<keyword evidence="4" id="KW-0813">Transport</keyword>
<keyword evidence="12" id="KW-0496">Mitochondrion</keyword>
<dbReference type="FunCoup" id="A0A6P6YB38">
    <property type="interactions" value="821"/>
</dbReference>
<dbReference type="InterPro" id="IPR013766">
    <property type="entry name" value="Thioredoxin_domain"/>
</dbReference>
<feature type="transmembrane region" description="Helical" evidence="24">
    <location>
        <begin position="203"/>
        <end position="232"/>
    </location>
</feature>
<feature type="signal peptide" evidence="25">
    <location>
        <begin position="1"/>
        <end position="26"/>
    </location>
</feature>
<evidence type="ECO:0000256" key="8">
    <source>
        <dbReference type="ARBA" id="ARBA00022729"/>
    </source>
</evidence>
<keyword evidence="17" id="KW-0676">Redox-active center</keyword>
<keyword evidence="11 24" id="KW-1133">Transmembrane helix</keyword>
<keyword evidence="8 25" id="KW-0732">Signal</keyword>
<keyword evidence="10" id="KW-0249">Electron transport</keyword>
<dbReference type="PROSITE" id="PS51257">
    <property type="entry name" value="PROKAR_LIPOPROTEIN"/>
    <property type="match status" value="1"/>
</dbReference>
<dbReference type="PROSITE" id="PS00194">
    <property type="entry name" value="THIOREDOXIN_1"/>
    <property type="match status" value="1"/>
</dbReference>
<feature type="chain" id="PRO_5028155042" description="Thioredoxin-related transmembrane protein 1" evidence="25">
    <location>
        <begin position="27"/>
        <end position="329"/>
    </location>
</feature>
<dbReference type="Pfam" id="PF00085">
    <property type="entry name" value="Thioredoxin"/>
    <property type="match status" value="1"/>
</dbReference>
<feature type="domain" description="Thioredoxin" evidence="26">
    <location>
        <begin position="28"/>
        <end position="157"/>
    </location>
</feature>
<dbReference type="InterPro" id="IPR017937">
    <property type="entry name" value="Thioredoxin_CS"/>
</dbReference>
<dbReference type="PANTHER" id="PTHR46107">
    <property type="entry name" value="DUMPY: SHORTER THAN WILD-TYPE"/>
    <property type="match status" value="1"/>
</dbReference>
<evidence type="ECO:0000259" key="26">
    <source>
        <dbReference type="PROSITE" id="PS51352"/>
    </source>
</evidence>
<keyword evidence="14" id="KW-0564">Palmitate</keyword>
<dbReference type="InterPro" id="IPR036249">
    <property type="entry name" value="Thioredoxin-like_sf"/>
</dbReference>
<keyword evidence="18" id="KW-0449">Lipoprotein</keyword>
<evidence type="ECO:0000256" key="1">
    <source>
        <dbReference type="ARBA" id="ARBA00004115"/>
    </source>
</evidence>
<dbReference type="RefSeq" id="XP_027202577.1">
    <property type="nucleotide sequence ID" value="XM_027346776.1"/>
</dbReference>
<dbReference type="GO" id="GO:0005789">
    <property type="term" value="C:endoplasmic reticulum membrane"/>
    <property type="evidence" value="ECO:0007669"/>
    <property type="project" value="UniProtKB-SubCell"/>
</dbReference>
<evidence type="ECO:0000256" key="24">
    <source>
        <dbReference type="SAM" id="Phobius"/>
    </source>
</evidence>
<evidence type="ECO:0000256" key="15">
    <source>
        <dbReference type="ARBA" id="ARBA00023157"/>
    </source>
</evidence>
<dbReference type="GeneID" id="113796487"/>
<dbReference type="KEGG" id="dpte:113796487"/>